<dbReference type="SFLD" id="SFLDG01115">
    <property type="entry name" value="Phosphonate_metabolism_(PhnJ)"/>
    <property type="match status" value="1"/>
</dbReference>
<dbReference type="SFLD" id="SFLDF00379">
    <property type="entry name" value="Phosphonate_metabolism_(PhnJ)"/>
    <property type="match status" value="1"/>
</dbReference>
<sequence>MNDVLKRKNRKYNFGFIDENSKREIRRKILKAVAIPGYQVPFGSRELPIARGWGTGGLQITLSLIGPDDILKVIDQGCDFSVNAVNLKRFIQKTTGVEITEDTLKATIIQTRHRIPEEKMGENQILVFQVPYPEVLRTVEPSEAVTREMHAEMNYSKLWVYLYEEIVKWGEITIGARYPVKVNGRYIMDPSPIPRWDVPKLHMAETLYLFGAGREKRIYAIPPYTRVEPLEFDDFKFNVESFDGKACSLCGSTDTFLDEIFNSETGQKTYICSDTSYCSKVSARKKVSHE</sequence>
<proteinExistence type="predicted"/>
<dbReference type="GO" id="GO:0051539">
    <property type="term" value="F:4 iron, 4 sulfur cluster binding"/>
    <property type="evidence" value="ECO:0007669"/>
    <property type="project" value="InterPro"/>
</dbReference>
<dbReference type="Pfam" id="PF06007">
    <property type="entry name" value="PhnJ"/>
    <property type="match status" value="1"/>
</dbReference>
<dbReference type="SFLD" id="SFLDS00033">
    <property type="entry name" value="Radical_SAM_Phosphonate_Metabo"/>
    <property type="match status" value="1"/>
</dbReference>
<reference evidence="1 2" key="1">
    <citation type="journal article" date="2019" name="Nat. Microbiol.">
        <title>Wide diversity of methane and short-chain alkane metabolisms in uncultured archaea.</title>
        <authorList>
            <person name="Borrel G."/>
            <person name="Adam P.S."/>
            <person name="McKay L.J."/>
            <person name="Chen L.X."/>
            <person name="Sierra-Garcia I.N."/>
            <person name="Sieber C.M."/>
            <person name="Letourneur Q."/>
            <person name="Ghozlane A."/>
            <person name="Andersen G.L."/>
            <person name="Li W.J."/>
            <person name="Hallam S.J."/>
            <person name="Muyzer G."/>
            <person name="de Oliveira V.M."/>
            <person name="Inskeep W.P."/>
            <person name="Banfield J.F."/>
            <person name="Gribaldo S."/>
        </authorList>
    </citation>
    <scope>NUCLEOTIDE SEQUENCE [LARGE SCALE GENOMIC DNA]</scope>
    <source>
        <strain evidence="1">NM1a</strain>
    </source>
</reference>
<name>A0A520KRK8_METT2</name>
<dbReference type="GO" id="GO:0019700">
    <property type="term" value="P:organic phosphonate catabolic process"/>
    <property type="evidence" value="ECO:0007669"/>
    <property type="project" value="InterPro"/>
</dbReference>
<gene>
    <name evidence="1" type="ORF">EF806_04780</name>
</gene>
<dbReference type="AlphaFoldDB" id="A0A520KRK8"/>
<evidence type="ECO:0000313" key="2">
    <source>
        <dbReference type="Proteomes" id="UP000317158"/>
    </source>
</evidence>
<dbReference type="PIRSF" id="PIRSF011468">
    <property type="entry name" value="PhnJ"/>
    <property type="match status" value="1"/>
</dbReference>
<dbReference type="Proteomes" id="UP000317158">
    <property type="component" value="Unassembled WGS sequence"/>
</dbReference>
<dbReference type="InterPro" id="IPR010306">
    <property type="entry name" value="PhnJ"/>
</dbReference>
<evidence type="ECO:0000313" key="1">
    <source>
        <dbReference type="EMBL" id="RZN64296.1"/>
    </source>
</evidence>
<comment type="caution">
    <text evidence="1">The sequence shown here is derived from an EMBL/GenBank/DDBJ whole genome shotgun (WGS) entry which is preliminary data.</text>
</comment>
<accession>A0A520KRK8</accession>
<protein>
    <submittedName>
        <fullName evidence="1">Carbon-phosphorus lyase complex subunit PhnJ</fullName>
    </submittedName>
</protein>
<dbReference type="EMBL" id="RXIF01000007">
    <property type="protein sequence ID" value="RZN64296.1"/>
    <property type="molecule type" value="Genomic_DNA"/>
</dbReference>
<dbReference type="GO" id="GO:0016829">
    <property type="term" value="F:lyase activity"/>
    <property type="evidence" value="ECO:0007669"/>
    <property type="project" value="UniProtKB-KW"/>
</dbReference>
<keyword evidence="1" id="KW-0456">Lyase</keyword>
<organism evidence="1 2">
    <name type="scientific">Methanoliparum thermophilum</name>
    <dbReference type="NCBI Taxonomy" id="2491083"/>
    <lineage>
        <taxon>Archaea</taxon>
        <taxon>Methanobacteriati</taxon>
        <taxon>Methanobacteriota</taxon>
        <taxon>Candidatus Methanoliparia</taxon>
        <taxon>Candidatus Methanoliparales</taxon>
        <taxon>Candidatus Methanoliparaceae</taxon>
        <taxon>Candidatus Methanoliparum</taxon>
    </lineage>
</organism>